<gene>
    <name evidence="3" type="ORF">SLA_2155</name>
</gene>
<proteinExistence type="predicted"/>
<keyword evidence="2" id="KW-0732">Signal</keyword>
<reference evidence="3 4" key="1">
    <citation type="journal article" date="2016" name="Genome Announc.">
        <title>Complete Genome Sequence of Thiostrepton-Producing Streptomyces laurentii ATCC 31255.</title>
        <authorList>
            <person name="Doi K."/>
            <person name="Fujino Y."/>
            <person name="Nagayoshi Y."/>
            <person name="Ohshima T."/>
            <person name="Ogata S."/>
        </authorList>
    </citation>
    <scope>NUCLEOTIDE SEQUENCE [LARGE SCALE GENOMIC DNA]</scope>
    <source>
        <strain evidence="3 4">ATCC 31255</strain>
    </source>
</reference>
<dbReference type="KEGG" id="slau:SLA_2155"/>
<keyword evidence="4" id="KW-1185">Reference proteome</keyword>
<dbReference type="PROSITE" id="PS51257">
    <property type="entry name" value="PROKAR_LIPOPROTEIN"/>
    <property type="match status" value="1"/>
</dbReference>
<evidence type="ECO:0000313" key="3">
    <source>
        <dbReference type="EMBL" id="BAU83088.1"/>
    </source>
</evidence>
<feature type="region of interest" description="Disordered" evidence="1">
    <location>
        <begin position="26"/>
        <end position="59"/>
    </location>
</feature>
<dbReference type="Proteomes" id="UP000217676">
    <property type="component" value="Chromosome"/>
</dbReference>
<feature type="chain" id="PRO_5007823348" description="Lipoprotein" evidence="2">
    <location>
        <begin position="25"/>
        <end position="243"/>
    </location>
</feature>
<feature type="compositionally biased region" description="Low complexity" evidence="1">
    <location>
        <begin position="41"/>
        <end position="51"/>
    </location>
</feature>
<feature type="compositionally biased region" description="Basic and acidic residues" evidence="1">
    <location>
        <begin position="28"/>
        <end position="40"/>
    </location>
</feature>
<dbReference type="EMBL" id="AP017424">
    <property type="protein sequence ID" value="BAU83088.1"/>
    <property type="molecule type" value="Genomic_DNA"/>
</dbReference>
<evidence type="ECO:0000256" key="1">
    <source>
        <dbReference type="SAM" id="MobiDB-lite"/>
    </source>
</evidence>
<name>A0A161JGW5_STRLU</name>
<protein>
    <recommendedName>
        <fullName evidence="5">Lipoprotein</fullName>
    </recommendedName>
</protein>
<evidence type="ECO:0000256" key="2">
    <source>
        <dbReference type="SAM" id="SignalP"/>
    </source>
</evidence>
<evidence type="ECO:0000313" key="4">
    <source>
        <dbReference type="Proteomes" id="UP000217676"/>
    </source>
</evidence>
<dbReference type="AlphaFoldDB" id="A0A161JGW5"/>
<organism evidence="3 4">
    <name type="scientific">Streptomyces laurentii</name>
    <dbReference type="NCBI Taxonomy" id="39478"/>
    <lineage>
        <taxon>Bacteria</taxon>
        <taxon>Bacillati</taxon>
        <taxon>Actinomycetota</taxon>
        <taxon>Actinomycetes</taxon>
        <taxon>Kitasatosporales</taxon>
        <taxon>Streptomycetaceae</taxon>
        <taxon>Streptomyces</taxon>
    </lineage>
</organism>
<feature type="signal peptide" evidence="2">
    <location>
        <begin position="1"/>
        <end position="24"/>
    </location>
</feature>
<sequence>MRTRFSRGLSAALVVSSLALSAAACGGDDTKDDAKKDGADKPAASASATPAAPAPAKPLTDAQMKAAALELKDLPSGWKATKPEADPTVYKTDKAECEPIAAVMDDKIAGATKGASVDFALGKNESELSQEVVNFSGTGAADFTKKLAAAVDACADFTVDAGGEKMKAGAKKLTAPAGAEEAVAFAFALEVAPGMKVEPNVVVARQGTGLFRLMYLADTAAGKKDFEALTKTATDKFVKAAQG</sequence>
<evidence type="ECO:0008006" key="5">
    <source>
        <dbReference type="Google" id="ProtNLM"/>
    </source>
</evidence>
<accession>A0A161JGW5</accession>